<dbReference type="FunFam" id="3.30.70.330:FF:000059">
    <property type="entry name" value="splicing factor 3B subunit 4"/>
    <property type="match status" value="1"/>
</dbReference>
<dbReference type="InterPro" id="IPR012677">
    <property type="entry name" value="Nucleotide-bd_a/b_plait_sf"/>
</dbReference>
<comment type="subcellular location">
    <subcellularLocation>
        <location evidence="1">Nucleus</location>
    </subcellularLocation>
</comment>
<feature type="domain" description="RRM" evidence="12">
    <location>
        <begin position="100"/>
        <end position="179"/>
    </location>
</feature>
<dbReference type="GO" id="GO:0048026">
    <property type="term" value="P:positive regulation of mRNA splicing, via spliceosome"/>
    <property type="evidence" value="ECO:0007669"/>
    <property type="project" value="TreeGrafter"/>
</dbReference>
<dbReference type="OrthoDB" id="10259687at2759"/>
<keyword evidence="5" id="KW-0677">Repeat</keyword>
<evidence type="ECO:0000256" key="11">
    <source>
        <dbReference type="SAM" id="MobiDB-lite"/>
    </source>
</evidence>
<keyword evidence="6 10" id="KW-0694">RNA-binding</keyword>
<dbReference type="OMA" id="AMVYEIM"/>
<dbReference type="SUPFAM" id="SSF54928">
    <property type="entry name" value="RNA-binding domain, RBD"/>
    <property type="match status" value="1"/>
</dbReference>
<dbReference type="GO" id="GO:0005730">
    <property type="term" value="C:nucleolus"/>
    <property type="evidence" value="ECO:0007669"/>
    <property type="project" value="TreeGrafter"/>
</dbReference>
<gene>
    <name evidence="13" type="ORF">AURANDRAFT_59062</name>
</gene>
<organism evidence="14">
    <name type="scientific">Aureococcus anophagefferens</name>
    <name type="common">Harmful bloom alga</name>
    <dbReference type="NCBI Taxonomy" id="44056"/>
    <lineage>
        <taxon>Eukaryota</taxon>
        <taxon>Sar</taxon>
        <taxon>Stramenopiles</taxon>
        <taxon>Ochrophyta</taxon>
        <taxon>Pelagophyceae</taxon>
        <taxon>Pelagomonadales</taxon>
        <taxon>Pelagomonadaceae</taxon>
        <taxon>Aureococcus</taxon>
    </lineage>
</organism>
<dbReference type="InterPro" id="IPR052084">
    <property type="entry name" value="SF3B4_spliceosome_assoc"/>
</dbReference>
<evidence type="ECO:0000256" key="8">
    <source>
        <dbReference type="ARBA" id="ARBA00023242"/>
    </source>
</evidence>
<dbReference type="EMBL" id="GL833130">
    <property type="protein sequence ID" value="EGB07513.1"/>
    <property type="molecule type" value="Genomic_DNA"/>
</dbReference>
<evidence type="ECO:0000256" key="10">
    <source>
        <dbReference type="PROSITE-ProRule" id="PRU00176"/>
    </source>
</evidence>
<dbReference type="FunFam" id="3.30.70.330:FF:000121">
    <property type="entry name" value="Splicing factor 3b subunit 4"/>
    <property type="match status" value="1"/>
</dbReference>
<comment type="similarity">
    <text evidence="2">Belongs to the SF3B4 family.</text>
</comment>
<evidence type="ECO:0000313" key="13">
    <source>
        <dbReference type="EMBL" id="EGB07513.1"/>
    </source>
</evidence>
<dbReference type="PROSITE" id="PS50102">
    <property type="entry name" value="RRM"/>
    <property type="match status" value="2"/>
</dbReference>
<dbReference type="Proteomes" id="UP000002729">
    <property type="component" value="Unassembled WGS sequence"/>
</dbReference>
<proteinExistence type="inferred from homology"/>
<evidence type="ECO:0000256" key="5">
    <source>
        <dbReference type="ARBA" id="ARBA00022737"/>
    </source>
</evidence>
<dbReference type="KEGG" id="aaf:AURANDRAFT_59062"/>
<evidence type="ECO:0000256" key="2">
    <source>
        <dbReference type="ARBA" id="ARBA00008363"/>
    </source>
</evidence>
<feature type="region of interest" description="Disordered" evidence="11">
    <location>
        <begin position="243"/>
        <end position="350"/>
    </location>
</feature>
<keyword evidence="14" id="KW-1185">Reference proteome</keyword>
<dbReference type="GeneID" id="20222720"/>
<dbReference type="RefSeq" id="XP_009037519.1">
    <property type="nucleotide sequence ID" value="XM_009039271.1"/>
</dbReference>
<sequence>MATGPVEQRNQDATCYVGNLDEQLTEELLWEMMLQAGPIGNVHLPRDKVTGSHQGYGFVEFRSEEDADYALKVMNMVKLFGKPLRVNKASQDKKTLEVGANLFVGGLDVDVDEKLLYDTFSAFGTITETPKIMRDPDTGNSKGFGFVSYDSFEASDLAIECMHNQFLCNKQVQVGYAFKRDSKTERHGSQAERLLAANNPMSAKPHAMFGTGPGDAMGGGYAAMAPPPGMSMMPPPPGAFGGMPPPPPPPMPPMQGYGAPPPPMGGMMPPPPPPPMGNFPPPPPPGAPGGMMPPPPPPMGGFPPPPPPPPMGGMMPPPPPPMGGMMPPPPPPPMGGMMPPPPPPPPPPMM</sequence>
<evidence type="ECO:0000256" key="9">
    <source>
        <dbReference type="ARBA" id="ARBA00070533"/>
    </source>
</evidence>
<dbReference type="InterPro" id="IPR000504">
    <property type="entry name" value="RRM_dom"/>
</dbReference>
<dbReference type="CDD" id="cd12334">
    <property type="entry name" value="RRM1_SF3B4"/>
    <property type="match status" value="1"/>
</dbReference>
<keyword evidence="3" id="KW-0507">mRNA processing</keyword>
<dbReference type="Gene3D" id="3.30.70.330">
    <property type="match status" value="2"/>
</dbReference>
<dbReference type="AlphaFoldDB" id="F0YAQ8"/>
<evidence type="ECO:0000256" key="1">
    <source>
        <dbReference type="ARBA" id="ARBA00004123"/>
    </source>
</evidence>
<dbReference type="PANTHER" id="PTHR48030">
    <property type="entry name" value="SPLICING FACTOR 3B SUBUNIT 4"/>
    <property type="match status" value="1"/>
</dbReference>
<dbReference type="Pfam" id="PF00076">
    <property type="entry name" value="RRM_1"/>
    <property type="match status" value="2"/>
</dbReference>
<dbReference type="InParanoid" id="F0YAQ8"/>
<evidence type="ECO:0000313" key="14">
    <source>
        <dbReference type="Proteomes" id="UP000002729"/>
    </source>
</evidence>
<evidence type="ECO:0000256" key="6">
    <source>
        <dbReference type="ARBA" id="ARBA00022884"/>
    </source>
</evidence>
<name>F0YAQ8_AURAN</name>
<feature type="domain" description="RRM" evidence="12">
    <location>
        <begin position="13"/>
        <end position="91"/>
    </location>
</feature>
<evidence type="ECO:0000256" key="3">
    <source>
        <dbReference type="ARBA" id="ARBA00022664"/>
    </source>
</evidence>
<reference evidence="13 14" key="1">
    <citation type="journal article" date="2011" name="Proc. Natl. Acad. Sci. U.S.A.">
        <title>Niche of harmful alga Aureococcus anophagefferens revealed through ecogenomics.</title>
        <authorList>
            <person name="Gobler C.J."/>
            <person name="Berry D.L."/>
            <person name="Dyhrman S.T."/>
            <person name="Wilhelm S.W."/>
            <person name="Salamov A."/>
            <person name="Lobanov A.V."/>
            <person name="Zhang Y."/>
            <person name="Collier J.L."/>
            <person name="Wurch L.L."/>
            <person name="Kustka A.B."/>
            <person name="Dill B.D."/>
            <person name="Shah M."/>
            <person name="VerBerkmoes N.C."/>
            <person name="Kuo A."/>
            <person name="Terry A."/>
            <person name="Pangilinan J."/>
            <person name="Lindquist E.A."/>
            <person name="Lucas S."/>
            <person name="Paulsen I.T."/>
            <person name="Hattenrath-Lehmann T.K."/>
            <person name="Talmage S.C."/>
            <person name="Walker E.A."/>
            <person name="Koch F."/>
            <person name="Burson A.M."/>
            <person name="Marcoval M.A."/>
            <person name="Tang Y.Z."/>
            <person name="Lecleir G.R."/>
            <person name="Coyne K.J."/>
            <person name="Berg G.M."/>
            <person name="Bertrand E.M."/>
            <person name="Saito M.A."/>
            <person name="Gladyshev V.N."/>
            <person name="Grigoriev I.V."/>
        </authorList>
    </citation>
    <scope>NUCLEOTIDE SEQUENCE [LARGE SCALE GENOMIC DNA]</scope>
    <source>
        <strain evidence="14">CCMP 1984</strain>
    </source>
</reference>
<evidence type="ECO:0000259" key="12">
    <source>
        <dbReference type="PROSITE" id="PS50102"/>
    </source>
</evidence>
<evidence type="ECO:0000256" key="4">
    <source>
        <dbReference type="ARBA" id="ARBA00022728"/>
    </source>
</evidence>
<keyword evidence="7" id="KW-0508">mRNA splicing</keyword>
<keyword evidence="8" id="KW-0539">Nucleus</keyword>
<dbReference type="CDD" id="cd12335">
    <property type="entry name" value="RRM2_SF3B4"/>
    <property type="match status" value="1"/>
</dbReference>
<dbReference type="PANTHER" id="PTHR48030:SF3">
    <property type="entry name" value="SPLICING FACTOR 3B SUBUNIT 4"/>
    <property type="match status" value="1"/>
</dbReference>
<dbReference type="GO" id="GO:0071011">
    <property type="term" value="C:precatalytic spliceosome"/>
    <property type="evidence" value="ECO:0007669"/>
    <property type="project" value="TreeGrafter"/>
</dbReference>
<dbReference type="InterPro" id="IPR034159">
    <property type="entry name" value="SF3B4_RRM2"/>
</dbReference>
<dbReference type="GO" id="GO:0006397">
    <property type="term" value="P:mRNA processing"/>
    <property type="evidence" value="ECO:0007669"/>
    <property type="project" value="UniProtKB-KW"/>
</dbReference>
<accession>F0YAQ8</accession>
<protein>
    <recommendedName>
        <fullName evidence="9">Splicing factor 3B subunit 4</fullName>
    </recommendedName>
</protein>
<evidence type="ECO:0000256" key="7">
    <source>
        <dbReference type="ARBA" id="ARBA00023187"/>
    </source>
</evidence>
<dbReference type="SMART" id="SM00360">
    <property type="entry name" value="RRM"/>
    <property type="match status" value="2"/>
</dbReference>
<dbReference type="InterPro" id="IPR035979">
    <property type="entry name" value="RBD_domain_sf"/>
</dbReference>
<dbReference type="GO" id="GO:0003723">
    <property type="term" value="F:RNA binding"/>
    <property type="evidence" value="ECO:0007669"/>
    <property type="project" value="UniProtKB-UniRule"/>
</dbReference>
<dbReference type="InterPro" id="IPR034158">
    <property type="entry name" value="SF3B4_RRM1"/>
</dbReference>
<dbReference type="GO" id="GO:0008380">
    <property type="term" value="P:RNA splicing"/>
    <property type="evidence" value="ECO:0007669"/>
    <property type="project" value="UniProtKB-KW"/>
</dbReference>
<dbReference type="eggNOG" id="KOG0131">
    <property type="taxonomic scope" value="Eukaryota"/>
</dbReference>
<keyword evidence="4" id="KW-0747">Spliceosome</keyword>